<keyword evidence="2" id="KW-1185">Reference proteome</keyword>
<dbReference type="Proteomes" id="UP000335636">
    <property type="component" value="Unassembled WGS sequence"/>
</dbReference>
<dbReference type="EMBL" id="CABDUW010000437">
    <property type="protein sequence ID" value="VTJ68608.1"/>
    <property type="molecule type" value="Genomic_DNA"/>
</dbReference>
<organism evidence="1 2">
    <name type="scientific">Marmota monax</name>
    <name type="common">Woodchuck</name>
    <dbReference type="NCBI Taxonomy" id="9995"/>
    <lineage>
        <taxon>Eukaryota</taxon>
        <taxon>Metazoa</taxon>
        <taxon>Chordata</taxon>
        <taxon>Craniata</taxon>
        <taxon>Vertebrata</taxon>
        <taxon>Euteleostomi</taxon>
        <taxon>Mammalia</taxon>
        <taxon>Eutheria</taxon>
        <taxon>Euarchontoglires</taxon>
        <taxon>Glires</taxon>
        <taxon>Rodentia</taxon>
        <taxon>Sciuromorpha</taxon>
        <taxon>Sciuridae</taxon>
        <taxon>Xerinae</taxon>
        <taxon>Marmotini</taxon>
        <taxon>Marmota</taxon>
    </lineage>
</organism>
<evidence type="ECO:0000313" key="2">
    <source>
        <dbReference type="Proteomes" id="UP000335636"/>
    </source>
</evidence>
<proteinExistence type="predicted"/>
<name>A0A5E4BG62_MARMO</name>
<dbReference type="AlphaFoldDB" id="A0A5E4BG62"/>
<comment type="caution">
    <text evidence="1">The sequence shown here is derived from an EMBL/GenBank/DDBJ whole genome shotgun (WGS) entry which is preliminary data.</text>
</comment>
<accession>A0A5E4BG62</accession>
<sequence length="54" mass="6460">LQLAMPFKSRRHQDKWECQGTPVDNEYKALLERDHNMDWAACAGREESRFHIDE</sequence>
<feature type="non-terminal residue" evidence="1">
    <location>
        <position position="54"/>
    </location>
</feature>
<reference evidence="1" key="1">
    <citation type="submission" date="2019-04" db="EMBL/GenBank/DDBJ databases">
        <authorList>
            <person name="Alioto T."/>
            <person name="Alioto T."/>
        </authorList>
    </citation>
    <scope>NUCLEOTIDE SEQUENCE [LARGE SCALE GENOMIC DNA]</scope>
</reference>
<gene>
    <name evidence="1" type="ORF">MONAX_5E040047</name>
</gene>
<evidence type="ECO:0000313" key="1">
    <source>
        <dbReference type="EMBL" id="VTJ68608.1"/>
    </source>
</evidence>
<feature type="non-terminal residue" evidence="1">
    <location>
        <position position="1"/>
    </location>
</feature>
<protein>
    <submittedName>
        <fullName evidence="1">Uncharacterized protein</fullName>
    </submittedName>
</protein>